<evidence type="ECO:0000259" key="1">
    <source>
        <dbReference type="Pfam" id="PF01248"/>
    </source>
</evidence>
<dbReference type="RefSeq" id="WP_004427881.1">
    <property type="nucleotide sequence ID" value="NZ_JAUSWP010000005.1"/>
</dbReference>
<keyword evidence="3" id="KW-1185">Reference proteome</keyword>
<evidence type="ECO:0000313" key="2">
    <source>
        <dbReference type="EMBL" id="MDQ0567920.1"/>
    </source>
</evidence>
<gene>
    <name evidence="2" type="ORF">J2Z63_000567</name>
</gene>
<reference evidence="2" key="1">
    <citation type="submission" date="2023-07" db="EMBL/GenBank/DDBJ databases">
        <title>Genomic Encyclopedia of Type Strains, Phase IV (KMG-IV): sequencing the most valuable type-strain genomes for metagenomic binning, comparative biology and taxonomic classification.</title>
        <authorList>
            <person name="Goeker M."/>
        </authorList>
    </citation>
    <scope>NUCLEOTIDE SEQUENCE [LARGE SCALE GENOMIC DNA]</scope>
    <source>
        <strain evidence="2">DSM 22019</strain>
    </source>
</reference>
<name>A0ABU0NEQ5_9MOLU</name>
<dbReference type="InterPro" id="IPR029064">
    <property type="entry name" value="Ribosomal_eL30-like_sf"/>
</dbReference>
<accession>A0ABU0NEQ5</accession>
<sequence length="99" mass="11047">MQKNKLLNAIGMAYSSRNLTTGSKLLDQIKENKIELVIISSDMGLSQKKKFIDKCNSRNIEYISDLITKEELSKACGKPMVVAVGLKDPNFIKLIKSTL</sequence>
<dbReference type="Proteomes" id="UP001236620">
    <property type="component" value="Unassembled WGS sequence"/>
</dbReference>
<protein>
    <submittedName>
        <fullName evidence="2">Ribosomal protein L7Ae-like RNA K-turn-binding protein</fullName>
    </submittedName>
</protein>
<comment type="caution">
    <text evidence="2">The sequence shown here is derived from an EMBL/GenBank/DDBJ whole genome shotgun (WGS) entry which is preliminary data.</text>
</comment>
<dbReference type="Pfam" id="PF01248">
    <property type="entry name" value="Ribosomal_L7Ae"/>
    <property type="match status" value="1"/>
</dbReference>
<organism evidence="2 3">
    <name type="scientific">Mycoplasma yeatsii</name>
    <dbReference type="NCBI Taxonomy" id="51365"/>
    <lineage>
        <taxon>Bacteria</taxon>
        <taxon>Bacillati</taxon>
        <taxon>Mycoplasmatota</taxon>
        <taxon>Mollicutes</taxon>
        <taxon>Mycoplasmataceae</taxon>
        <taxon>Mycoplasma</taxon>
    </lineage>
</organism>
<dbReference type="EMBL" id="JAUSWP010000005">
    <property type="protein sequence ID" value="MDQ0567920.1"/>
    <property type="molecule type" value="Genomic_DNA"/>
</dbReference>
<dbReference type="InterPro" id="IPR004038">
    <property type="entry name" value="Ribosomal_eL8/eL30/eS12/Gad45"/>
</dbReference>
<dbReference type="SUPFAM" id="SSF55315">
    <property type="entry name" value="L30e-like"/>
    <property type="match status" value="1"/>
</dbReference>
<evidence type="ECO:0000313" key="3">
    <source>
        <dbReference type="Proteomes" id="UP001236620"/>
    </source>
</evidence>
<feature type="domain" description="Ribosomal protein eL8/eL30/eS12/Gadd45" evidence="1">
    <location>
        <begin position="6"/>
        <end position="92"/>
    </location>
</feature>
<dbReference type="Gene3D" id="3.30.1330.30">
    <property type="match status" value="1"/>
</dbReference>
<proteinExistence type="predicted"/>